<dbReference type="RefSeq" id="XP_007786496.1">
    <property type="nucleotide sequence ID" value="XM_007788306.1"/>
</dbReference>
<evidence type="ECO:0000313" key="2">
    <source>
        <dbReference type="EMBL" id="ERF76030.1"/>
    </source>
</evidence>
<dbReference type="GeneID" id="19236420"/>
<evidence type="ECO:0000256" key="1">
    <source>
        <dbReference type="SAM" id="Phobius"/>
    </source>
</evidence>
<feature type="transmembrane region" description="Helical" evidence="1">
    <location>
        <begin position="394"/>
        <end position="411"/>
    </location>
</feature>
<dbReference type="Proteomes" id="UP000019373">
    <property type="component" value="Unassembled WGS sequence"/>
</dbReference>
<keyword evidence="3" id="KW-1185">Reference proteome</keyword>
<reference evidence="3" key="1">
    <citation type="journal article" date="2014" name="BMC Genomics">
        <title>Genome characteristics reveal the impact of lichenization on lichen-forming fungus Endocarpon pusillum Hedwig (Verrucariales, Ascomycota).</title>
        <authorList>
            <person name="Wang Y.-Y."/>
            <person name="Liu B."/>
            <person name="Zhang X.-Y."/>
            <person name="Zhou Q.-M."/>
            <person name="Zhang T."/>
            <person name="Li H."/>
            <person name="Yu Y.-F."/>
            <person name="Zhang X.-L."/>
            <person name="Hao X.-Y."/>
            <person name="Wang M."/>
            <person name="Wang L."/>
            <person name="Wei J.-C."/>
        </authorList>
    </citation>
    <scope>NUCLEOTIDE SEQUENCE [LARGE SCALE GENOMIC DNA]</scope>
    <source>
        <strain evidence="3">Z07020 / HMAS-L-300199</strain>
    </source>
</reference>
<dbReference type="OrthoDB" id="3010248at2759"/>
<feature type="transmembrane region" description="Helical" evidence="1">
    <location>
        <begin position="482"/>
        <end position="505"/>
    </location>
</feature>
<dbReference type="AlphaFoldDB" id="U1HYR5"/>
<dbReference type="EMBL" id="KE720780">
    <property type="protein sequence ID" value="ERF76030.1"/>
    <property type="molecule type" value="Genomic_DNA"/>
</dbReference>
<accession>U1HYR5</accession>
<evidence type="ECO:0000313" key="3">
    <source>
        <dbReference type="Proteomes" id="UP000019373"/>
    </source>
</evidence>
<organism evidence="2 3">
    <name type="scientific">Endocarpon pusillum (strain Z07020 / HMAS-L-300199)</name>
    <name type="common">Lichen-forming fungus</name>
    <dbReference type="NCBI Taxonomy" id="1263415"/>
    <lineage>
        <taxon>Eukaryota</taxon>
        <taxon>Fungi</taxon>
        <taxon>Dikarya</taxon>
        <taxon>Ascomycota</taxon>
        <taxon>Pezizomycotina</taxon>
        <taxon>Eurotiomycetes</taxon>
        <taxon>Chaetothyriomycetidae</taxon>
        <taxon>Verrucariales</taxon>
        <taxon>Verrucariaceae</taxon>
        <taxon>Endocarpon</taxon>
    </lineage>
</organism>
<name>U1HYR5_ENDPU</name>
<keyword evidence="1" id="KW-0472">Membrane</keyword>
<gene>
    <name evidence="2" type="ORF">EPUS_01363</name>
</gene>
<sequence>MGLPYSLLANVDFESCKTVSERLTYQSCVEHCGNGIDIWPADQIAERFTLWLVPAVVLVAHFHYASISWANTLIIVSHHFSSPIDSMRSMLARLSIQRRYLHLAELVHQVHGGVRSGYESNHGYLHHLRTASRHEVHADSQHLAVIWCAYDEFGLRDVSKTLDDVEESPLNWPCDDEEWLYIKEAAYQLTNNRTESQLPTWIAVIGYLGAISAAFIRTKRTRQNNQTSHTIAVVALLSYFVPLVLVSSTIGVFRSVPDAVNVLQQLHRNISRHRREKSRPTKPELFPQLQLPTFGGDNAATSDYVKIPNSSMPGPESWDHDLERLRGWLRIAPWTGMNSSWRPGAAVTVNRAQRNHRPRQLLAPIIFVLLGSYIPAVVLSYFSGSLGFGCRCMAWTMVLGVWLTSFGIDYAAKYQIRSPRTQWICTIYKDAICTCFLIGAILAIQVGILNSCYCRANVLMDPENATVNLGGLKDAEWNLNWVVWPSVTVSGFSLMIVFGYLIHIIELVQGSWWRIKFVGGVLCRGEDERYEDLQELVWLSHRLGTAGLQHQLLRHRT</sequence>
<dbReference type="HOGENOM" id="CLU_489177_0_0_1"/>
<keyword evidence="1" id="KW-1133">Transmembrane helix</keyword>
<proteinExistence type="predicted"/>
<feature type="transmembrane region" description="Helical" evidence="1">
    <location>
        <begin position="198"/>
        <end position="216"/>
    </location>
</feature>
<protein>
    <submittedName>
        <fullName evidence="2">Uncharacterized protein</fullName>
    </submittedName>
</protein>
<keyword evidence="1" id="KW-0812">Transmembrane</keyword>
<feature type="transmembrane region" description="Helical" evidence="1">
    <location>
        <begin position="361"/>
        <end position="382"/>
    </location>
</feature>
<feature type="transmembrane region" description="Helical" evidence="1">
    <location>
        <begin position="431"/>
        <end position="449"/>
    </location>
</feature>